<comment type="caution">
    <text evidence="2">The sequence shown here is derived from an EMBL/GenBank/DDBJ whole genome shotgun (WGS) entry which is preliminary data.</text>
</comment>
<dbReference type="PANTHER" id="PTHR37305:SF1">
    <property type="entry name" value="MEMBRANE PROTEIN"/>
    <property type="match status" value="1"/>
</dbReference>
<feature type="transmembrane region" description="Helical" evidence="1">
    <location>
        <begin position="103"/>
        <end position="125"/>
    </location>
</feature>
<evidence type="ECO:0000313" key="2">
    <source>
        <dbReference type="EMBL" id="RWR04378.1"/>
    </source>
</evidence>
<accession>A0A443IJN2</accession>
<gene>
    <name evidence="2" type="ORF">D4N35_017040</name>
</gene>
<proteinExistence type="predicted"/>
<dbReference type="EMBL" id="QYTU02000062">
    <property type="protein sequence ID" value="RWR04378.1"/>
    <property type="molecule type" value="Genomic_DNA"/>
</dbReference>
<dbReference type="PANTHER" id="PTHR37305">
    <property type="entry name" value="INTEGRAL MEMBRANE PROTEIN-RELATED"/>
    <property type="match status" value="1"/>
</dbReference>
<dbReference type="Proteomes" id="UP000273811">
    <property type="component" value="Unassembled WGS sequence"/>
</dbReference>
<dbReference type="AlphaFoldDB" id="A0A443IJN2"/>
<organism evidence="2 3">
    <name type="scientific">Siminovitchia fortis</name>
    <dbReference type="NCBI Taxonomy" id="254758"/>
    <lineage>
        <taxon>Bacteria</taxon>
        <taxon>Bacillati</taxon>
        <taxon>Bacillota</taxon>
        <taxon>Bacilli</taxon>
        <taxon>Bacillales</taxon>
        <taxon>Bacillaceae</taxon>
        <taxon>Siminovitchia</taxon>
    </lineage>
</organism>
<sequence length="275" mass="31385">MKTVMAVEWRKLWKRKISWLLFAILPMMAYASAVFCQKQNRALTPDVPQYTVAGNFPVMGLSEMLMTAFNLIAIVIAALIFTEEYRSGALRMALTRTKSFQQLVLAKFFVLAGFLFLYLAVYFLVCYGMGFALFSAPETYPQFYHHDRVTFFEGFIYNIKFYGLSFLTLISISSVIFFIAVISHTMTTALGASVGYLLICFAYPNVIQLFRPIAGEEIILKIFFTSIPMIQWEGITMMLAETPQHAEWMLGVLAGTFVLFQVLILIVTRKKDIFI</sequence>
<keyword evidence="3" id="KW-1185">Reference proteome</keyword>
<protein>
    <submittedName>
        <fullName evidence="2">ABC transporter permease</fullName>
    </submittedName>
</protein>
<name>A0A443IJN2_9BACI</name>
<feature type="transmembrane region" description="Helical" evidence="1">
    <location>
        <begin position="189"/>
        <end position="207"/>
    </location>
</feature>
<dbReference type="RefSeq" id="WP_120075835.1">
    <property type="nucleotide sequence ID" value="NZ_CP126113.1"/>
</dbReference>
<feature type="transmembrane region" description="Helical" evidence="1">
    <location>
        <begin position="248"/>
        <end position="267"/>
    </location>
</feature>
<feature type="transmembrane region" description="Helical" evidence="1">
    <location>
        <begin position="161"/>
        <end position="182"/>
    </location>
</feature>
<feature type="transmembrane region" description="Helical" evidence="1">
    <location>
        <begin position="64"/>
        <end position="82"/>
    </location>
</feature>
<dbReference type="Pfam" id="PF12730">
    <property type="entry name" value="ABC2_membrane_4"/>
    <property type="match status" value="1"/>
</dbReference>
<reference evidence="2" key="1">
    <citation type="submission" date="2018-12" db="EMBL/GenBank/DDBJ databases">
        <authorList>
            <person name="Sun L."/>
            <person name="Chen Z."/>
        </authorList>
    </citation>
    <scope>NUCLEOTIDE SEQUENCE [LARGE SCALE GENOMIC DNA]</scope>
    <source>
        <strain evidence="2">DSM 16012</strain>
    </source>
</reference>
<dbReference type="OrthoDB" id="2677990at2"/>
<keyword evidence="1" id="KW-0812">Transmembrane</keyword>
<evidence type="ECO:0000256" key="1">
    <source>
        <dbReference type="SAM" id="Phobius"/>
    </source>
</evidence>
<keyword evidence="1" id="KW-1133">Transmembrane helix</keyword>
<keyword evidence="1" id="KW-0472">Membrane</keyword>
<evidence type="ECO:0000313" key="3">
    <source>
        <dbReference type="Proteomes" id="UP000273811"/>
    </source>
</evidence>